<feature type="chain" id="PRO_5020657757" evidence="6">
    <location>
        <begin position="16"/>
        <end position="370"/>
    </location>
</feature>
<name>A0A4P9YRB1_9FUNG</name>
<evidence type="ECO:0000256" key="6">
    <source>
        <dbReference type="SAM" id="SignalP"/>
    </source>
</evidence>
<sequence>VTLLPLSLFVAIAMAHEAYDDFCRYRMDKVENERKCEVLRVYRTRSTICATDPFSDIEFTGDDCTEKANGPSVNISSSTVACVWQEVRWRQVAVGDIVRIRQDDWIPADLLLLQSSHADHACFVETAALDGETNLKEMRVPEALHGLAHTPEHIAELSGYVQAEDPNDDLYEFNGLVASTGKQADGDVHLSLLSRAPLDIRNLLLRGSILRNTASICGMVVYTGESTKIRQNALKHARTKAPMLQRQVNRAVISVFVLLIVLASVMTAMQSTWLKDTHADYLPHDYSAASAVSVFFSFIVLFNTIIPISLYVVLEMVKVIQAYLIGQDREMYDPASDTPAEARTSAINEDLGQVRYVFTDKTGTLTENIM</sequence>
<keyword evidence="3 5" id="KW-1133">Transmembrane helix</keyword>
<reference evidence="8" key="1">
    <citation type="submission" date="2018-07" db="EMBL/GenBank/DDBJ databases">
        <title>Leveraging single-cell genomics to expand the Fungal Tree of Life.</title>
        <authorList>
            <consortium name="DOE Joint Genome Institute"/>
            <person name="Ahrendt S.R."/>
            <person name="Quandt C.A."/>
            <person name="Ciobanu D."/>
            <person name="Clum A."/>
            <person name="Salamov A."/>
            <person name="Andreopoulos B."/>
            <person name="Cheng J.-F."/>
            <person name="Woyke T."/>
            <person name="Pelin A."/>
            <person name="Henrissat B."/>
            <person name="Reynolds N."/>
            <person name="Benny G.L."/>
            <person name="Smith M.E."/>
            <person name="James T.Y."/>
            <person name="Grigoriev I.V."/>
        </authorList>
    </citation>
    <scope>NUCLEOTIDE SEQUENCE</scope>
    <source>
        <strain evidence="8">Benny S71-1</strain>
    </source>
</reference>
<feature type="non-terminal residue" evidence="8">
    <location>
        <position position="370"/>
    </location>
</feature>
<feature type="signal peptide" evidence="6">
    <location>
        <begin position="1"/>
        <end position="15"/>
    </location>
</feature>
<keyword evidence="4 5" id="KW-0472">Membrane</keyword>
<dbReference type="PANTHER" id="PTHR24092">
    <property type="entry name" value="PROBABLE PHOSPHOLIPID-TRANSPORTING ATPASE"/>
    <property type="match status" value="1"/>
</dbReference>
<dbReference type="PROSITE" id="PS00154">
    <property type="entry name" value="ATPASE_E1_E2"/>
    <property type="match status" value="1"/>
</dbReference>
<keyword evidence="9" id="KW-1185">Reference proteome</keyword>
<dbReference type="PANTHER" id="PTHR24092:SF174">
    <property type="entry name" value="PHOSPHOLIPID-TRANSPORTING ATPASE DNF3-RELATED"/>
    <property type="match status" value="1"/>
</dbReference>
<organism evidence="8 9">
    <name type="scientific">Syncephalis pseudoplumigaleata</name>
    <dbReference type="NCBI Taxonomy" id="1712513"/>
    <lineage>
        <taxon>Eukaryota</taxon>
        <taxon>Fungi</taxon>
        <taxon>Fungi incertae sedis</taxon>
        <taxon>Zoopagomycota</taxon>
        <taxon>Zoopagomycotina</taxon>
        <taxon>Zoopagomycetes</taxon>
        <taxon>Zoopagales</taxon>
        <taxon>Piptocephalidaceae</taxon>
        <taxon>Syncephalis</taxon>
    </lineage>
</organism>
<dbReference type="OrthoDB" id="5593237at2759"/>
<evidence type="ECO:0000256" key="5">
    <source>
        <dbReference type="SAM" id="Phobius"/>
    </source>
</evidence>
<protein>
    <submittedName>
        <fullName evidence="8">E1-E2 ATPase-domain-containing protein</fullName>
    </submittedName>
</protein>
<gene>
    <name evidence="8" type="ORF">SYNPS1DRAFT_9786</name>
</gene>
<dbReference type="Pfam" id="PF00122">
    <property type="entry name" value="E1-E2_ATPase"/>
    <property type="match status" value="1"/>
</dbReference>
<dbReference type="InterPro" id="IPR023298">
    <property type="entry name" value="ATPase_P-typ_TM_dom_sf"/>
</dbReference>
<feature type="domain" description="P-type ATPase A" evidence="7">
    <location>
        <begin position="83"/>
        <end position="229"/>
    </location>
</feature>
<dbReference type="Proteomes" id="UP000278143">
    <property type="component" value="Unassembled WGS sequence"/>
</dbReference>
<evidence type="ECO:0000256" key="1">
    <source>
        <dbReference type="ARBA" id="ARBA00004370"/>
    </source>
</evidence>
<accession>A0A4P9YRB1</accession>
<comment type="subcellular location">
    <subcellularLocation>
        <location evidence="1">Membrane</location>
    </subcellularLocation>
</comment>
<dbReference type="GO" id="GO:0140326">
    <property type="term" value="F:ATPase-coupled intramembrane lipid transporter activity"/>
    <property type="evidence" value="ECO:0007669"/>
    <property type="project" value="TreeGrafter"/>
</dbReference>
<dbReference type="GO" id="GO:0005886">
    <property type="term" value="C:plasma membrane"/>
    <property type="evidence" value="ECO:0007669"/>
    <property type="project" value="TreeGrafter"/>
</dbReference>
<dbReference type="GO" id="GO:0006892">
    <property type="term" value="P:post-Golgi vesicle-mediated transport"/>
    <property type="evidence" value="ECO:0007669"/>
    <property type="project" value="TreeGrafter"/>
</dbReference>
<evidence type="ECO:0000256" key="4">
    <source>
        <dbReference type="ARBA" id="ARBA00023136"/>
    </source>
</evidence>
<evidence type="ECO:0000256" key="3">
    <source>
        <dbReference type="ARBA" id="ARBA00022989"/>
    </source>
</evidence>
<dbReference type="GO" id="GO:0032456">
    <property type="term" value="P:endocytic recycling"/>
    <property type="evidence" value="ECO:0007669"/>
    <property type="project" value="TreeGrafter"/>
</dbReference>
<feature type="transmembrane region" description="Helical" evidence="5">
    <location>
        <begin position="289"/>
        <end position="314"/>
    </location>
</feature>
<evidence type="ECO:0000256" key="2">
    <source>
        <dbReference type="ARBA" id="ARBA00022692"/>
    </source>
</evidence>
<proteinExistence type="predicted"/>
<feature type="non-terminal residue" evidence="8">
    <location>
        <position position="1"/>
    </location>
</feature>
<dbReference type="GO" id="GO:0045332">
    <property type="term" value="P:phospholipid translocation"/>
    <property type="evidence" value="ECO:0007669"/>
    <property type="project" value="TreeGrafter"/>
</dbReference>
<keyword evidence="2 5" id="KW-0812">Transmembrane</keyword>
<evidence type="ECO:0000313" key="9">
    <source>
        <dbReference type="Proteomes" id="UP000278143"/>
    </source>
</evidence>
<dbReference type="InterPro" id="IPR008250">
    <property type="entry name" value="ATPase_P-typ_transduc_dom_A_sf"/>
</dbReference>
<dbReference type="InterPro" id="IPR059000">
    <property type="entry name" value="ATPase_P-type_domA"/>
</dbReference>
<evidence type="ECO:0000313" key="8">
    <source>
        <dbReference type="EMBL" id="RKP22225.1"/>
    </source>
</evidence>
<dbReference type="GO" id="GO:0005802">
    <property type="term" value="C:trans-Golgi network"/>
    <property type="evidence" value="ECO:0007669"/>
    <property type="project" value="TreeGrafter"/>
</dbReference>
<keyword evidence="6" id="KW-0732">Signal</keyword>
<dbReference type="InterPro" id="IPR018303">
    <property type="entry name" value="ATPase_P-typ_P_site"/>
</dbReference>
<evidence type="ECO:0000259" key="7">
    <source>
        <dbReference type="Pfam" id="PF00122"/>
    </source>
</evidence>
<dbReference type="EMBL" id="KZ992385">
    <property type="protein sequence ID" value="RKP22225.1"/>
    <property type="molecule type" value="Genomic_DNA"/>
</dbReference>
<dbReference type="SUPFAM" id="SSF81665">
    <property type="entry name" value="Calcium ATPase, transmembrane domain M"/>
    <property type="match status" value="1"/>
</dbReference>
<feature type="transmembrane region" description="Helical" evidence="5">
    <location>
        <begin position="248"/>
        <end position="269"/>
    </location>
</feature>
<dbReference type="SUPFAM" id="SSF81653">
    <property type="entry name" value="Calcium ATPase, transduction domain A"/>
    <property type="match status" value="1"/>
</dbReference>
<dbReference type="AlphaFoldDB" id="A0A4P9YRB1"/>
<dbReference type="Gene3D" id="2.70.150.10">
    <property type="entry name" value="Calcium-transporting ATPase, cytoplasmic transduction domain A"/>
    <property type="match status" value="1"/>
</dbReference>